<dbReference type="InParanoid" id="L9L6S3"/>
<reference evidence="3" key="1">
    <citation type="submission" date="2012-07" db="EMBL/GenBank/DDBJ databases">
        <title>Genome of the Chinese tree shrew, a rising model animal genetically related to primates.</title>
        <authorList>
            <person name="Zhang G."/>
            <person name="Fan Y."/>
            <person name="Yao Y."/>
            <person name="Huang Z."/>
        </authorList>
    </citation>
    <scope>NUCLEOTIDE SEQUENCE [LARGE SCALE GENOMIC DNA]</scope>
</reference>
<name>L9L6S3_TUPCH</name>
<dbReference type="eggNOG" id="KOG4286">
    <property type="taxonomic scope" value="Eukaryota"/>
</dbReference>
<evidence type="ECO:0000256" key="1">
    <source>
        <dbReference type="SAM" id="MobiDB-lite"/>
    </source>
</evidence>
<dbReference type="STRING" id="246437.L9L6S3"/>
<reference evidence="3" key="2">
    <citation type="journal article" date="2013" name="Nat. Commun.">
        <title>Genome of the Chinese tree shrew.</title>
        <authorList>
            <person name="Fan Y."/>
            <person name="Huang Z.Y."/>
            <person name="Cao C.C."/>
            <person name="Chen C.S."/>
            <person name="Chen Y.X."/>
            <person name="Fan D.D."/>
            <person name="He J."/>
            <person name="Hou H.L."/>
            <person name="Hu L."/>
            <person name="Hu X.T."/>
            <person name="Jiang X.T."/>
            <person name="Lai R."/>
            <person name="Lang Y.S."/>
            <person name="Liang B."/>
            <person name="Liao S.G."/>
            <person name="Mu D."/>
            <person name="Ma Y.Y."/>
            <person name="Niu Y.Y."/>
            <person name="Sun X.Q."/>
            <person name="Xia J.Q."/>
            <person name="Xiao J."/>
            <person name="Xiong Z.Q."/>
            <person name="Xu L."/>
            <person name="Yang L."/>
            <person name="Zhang Y."/>
            <person name="Zhao W."/>
            <person name="Zhao X.D."/>
            <person name="Zheng Y.T."/>
            <person name="Zhou J.M."/>
            <person name="Zhu Y.B."/>
            <person name="Zhang G.J."/>
            <person name="Wang J."/>
            <person name="Yao Y.G."/>
        </authorList>
    </citation>
    <scope>NUCLEOTIDE SEQUENCE [LARGE SCALE GENOMIC DNA]</scope>
</reference>
<keyword evidence="3" id="KW-1185">Reference proteome</keyword>
<dbReference type="EMBL" id="KB320483">
    <property type="protein sequence ID" value="ELW70805.1"/>
    <property type="molecule type" value="Genomic_DNA"/>
</dbReference>
<dbReference type="AlphaFoldDB" id="L9L6S3"/>
<organism evidence="2 3">
    <name type="scientific">Tupaia chinensis</name>
    <name type="common">Chinese tree shrew</name>
    <name type="synonym">Tupaia belangeri chinensis</name>
    <dbReference type="NCBI Taxonomy" id="246437"/>
    <lineage>
        <taxon>Eukaryota</taxon>
        <taxon>Metazoa</taxon>
        <taxon>Chordata</taxon>
        <taxon>Craniata</taxon>
        <taxon>Vertebrata</taxon>
        <taxon>Euteleostomi</taxon>
        <taxon>Mammalia</taxon>
        <taxon>Eutheria</taxon>
        <taxon>Euarchontoglires</taxon>
        <taxon>Scandentia</taxon>
        <taxon>Tupaiidae</taxon>
        <taxon>Tupaia</taxon>
    </lineage>
</organism>
<dbReference type="Proteomes" id="UP000011518">
    <property type="component" value="Unassembled WGS sequence"/>
</dbReference>
<accession>L9L6S3</accession>
<proteinExistence type="predicted"/>
<sequence length="80" mass="9022">MSDPILPPAEWEETVNIKESKDELEEEDLQELLSKLMNAFNLGMPSGQQSSVNTDLYAGAERVCWAFSSLIDQITMPNFK</sequence>
<protein>
    <submittedName>
        <fullName evidence="2">Dystrotelin</fullName>
    </submittedName>
</protein>
<gene>
    <name evidence="2" type="ORF">TREES_T100000279</name>
</gene>
<feature type="region of interest" description="Disordered" evidence="1">
    <location>
        <begin position="1"/>
        <end position="23"/>
    </location>
</feature>
<evidence type="ECO:0000313" key="3">
    <source>
        <dbReference type="Proteomes" id="UP000011518"/>
    </source>
</evidence>
<evidence type="ECO:0000313" key="2">
    <source>
        <dbReference type="EMBL" id="ELW70805.1"/>
    </source>
</evidence>